<dbReference type="PANTHER" id="PTHR16189:SF6">
    <property type="entry name" value="AMINO ACID TRANSPORTER TRANSMEMBRANE DOMAIN-CONTAINING PROTEIN"/>
    <property type="match status" value="1"/>
</dbReference>
<protein>
    <submittedName>
        <fullName evidence="2">Uncharacterized protein</fullName>
    </submittedName>
</protein>
<dbReference type="EMBL" id="DS985249">
    <property type="protein sequence ID" value="EDV22311.1"/>
    <property type="molecule type" value="Genomic_DNA"/>
</dbReference>
<dbReference type="GeneID" id="6756261"/>
<reference evidence="2 3" key="1">
    <citation type="journal article" date="2008" name="Nature">
        <title>The Trichoplax genome and the nature of placozoans.</title>
        <authorList>
            <person name="Srivastava M."/>
            <person name="Begovic E."/>
            <person name="Chapman J."/>
            <person name="Putnam N.H."/>
            <person name="Hellsten U."/>
            <person name="Kawashima T."/>
            <person name="Kuo A."/>
            <person name="Mitros T."/>
            <person name="Salamov A."/>
            <person name="Carpenter M.L."/>
            <person name="Signorovitch A.Y."/>
            <person name="Moreno M.A."/>
            <person name="Kamm K."/>
            <person name="Grimwood J."/>
            <person name="Schmutz J."/>
            <person name="Shapiro H."/>
            <person name="Grigoriev I.V."/>
            <person name="Buss L.W."/>
            <person name="Schierwater B."/>
            <person name="Dellaporta S.L."/>
            <person name="Rokhsar D.S."/>
        </authorList>
    </citation>
    <scope>NUCLEOTIDE SEQUENCE [LARGE SCALE GENOMIC DNA]</scope>
    <source>
        <strain evidence="2 3">Grell-BS-1999</strain>
    </source>
</reference>
<proteinExistence type="predicted"/>
<dbReference type="KEGG" id="tad:TRIADDRAFT_58791"/>
<sequence>MMIEQDTQDNLIEEAKPIINESDDDRYDFYQCIKVYAYSLCCFVGSSIGALPTLLSRSGPFPLMVNIIIATIMQGTLVFIFTTILQQARILLLVRGIKKLPSKVETGKMELDELDSLSPKEAQVQDEMQDEIQIADDKIAADSFAVNINSIVHLFLPMICEIIYIFSFYFHFFVVLIGLGLASSEAIAQVIGVKYVQKFIATISNTIHLKFFSDEIIATACLSVTTPTVPNNNFQYITSSYLYLTFTLGGWPNYMVEPFTMIRMKKKKEVKFL</sequence>
<evidence type="ECO:0000256" key="1">
    <source>
        <dbReference type="SAM" id="Phobius"/>
    </source>
</evidence>
<accession>B3S3N9</accession>
<feature type="transmembrane region" description="Helical" evidence="1">
    <location>
        <begin position="162"/>
        <end position="182"/>
    </location>
</feature>
<dbReference type="InParanoid" id="B3S3N9"/>
<keyword evidence="1" id="KW-0472">Membrane</keyword>
<dbReference type="PhylomeDB" id="B3S3N9"/>
<organism evidence="2 3">
    <name type="scientific">Trichoplax adhaerens</name>
    <name type="common">Trichoplax reptans</name>
    <dbReference type="NCBI Taxonomy" id="10228"/>
    <lineage>
        <taxon>Eukaryota</taxon>
        <taxon>Metazoa</taxon>
        <taxon>Placozoa</taxon>
        <taxon>Uniplacotomia</taxon>
        <taxon>Trichoplacea</taxon>
        <taxon>Trichoplacidae</taxon>
        <taxon>Trichoplax</taxon>
    </lineage>
</organism>
<name>B3S3N9_TRIAD</name>
<evidence type="ECO:0000313" key="2">
    <source>
        <dbReference type="EMBL" id="EDV22311.1"/>
    </source>
</evidence>
<keyword evidence="1" id="KW-0812">Transmembrane</keyword>
<gene>
    <name evidence="2" type="ORF">TRIADDRAFT_58791</name>
</gene>
<dbReference type="AlphaFoldDB" id="B3S3N9"/>
<keyword evidence="3" id="KW-1185">Reference proteome</keyword>
<dbReference type="RefSeq" id="XP_002114855.1">
    <property type="nucleotide sequence ID" value="XM_002114819.1"/>
</dbReference>
<dbReference type="CTD" id="6756261"/>
<feature type="transmembrane region" description="Helical" evidence="1">
    <location>
        <begin position="234"/>
        <end position="256"/>
    </location>
</feature>
<feature type="transmembrane region" description="Helical" evidence="1">
    <location>
        <begin position="61"/>
        <end position="85"/>
    </location>
</feature>
<evidence type="ECO:0000313" key="3">
    <source>
        <dbReference type="Proteomes" id="UP000009022"/>
    </source>
</evidence>
<dbReference type="PANTHER" id="PTHR16189">
    <property type="entry name" value="TRANSMEMBRANE PROTEIN 104-RELATED"/>
    <property type="match status" value="1"/>
</dbReference>
<dbReference type="HOGENOM" id="CLU_1020578_0_0_1"/>
<keyword evidence="1" id="KW-1133">Transmembrane helix</keyword>
<dbReference type="Proteomes" id="UP000009022">
    <property type="component" value="Unassembled WGS sequence"/>
</dbReference>
<feature type="transmembrane region" description="Helical" evidence="1">
    <location>
        <begin position="35"/>
        <end position="55"/>
    </location>
</feature>